<protein>
    <submittedName>
        <fullName evidence="1">Uncharacterized protein</fullName>
    </submittedName>
</protein>
<sequence length="73" mass="8197">MVVKPSSRLYKALKDIMGDIYAQLLRIHAGSDLSPSIEYTISLLAKEFPAMKPGDARAEIDEEKDSIWNMEKA</sequence>
<evidence type="ECO:0000313" key="1">
    <source>
        <dbReference type="EMBL" id="MEQ3363428.1"/>
    </source>
</evidence>
<reference evidence="1 2" key="1">
    <citation type="submission" date="2024-04" db="EMBL/GenBank/DDBJ databases">
        <title>Human intestinal bacterial collection.</title>
        <authorList>
            <person name="Pauvert C."/>
            <person name="Hitch T.C.A."/>
            <person name="Clavel T."/>
        </authorList>
    </citation>
    <scope>NUCLEOTIDE SEQUENCE [LARGE SCALE GENOMIC DNA]</scope>
    <source>
        <strain evidence="1 2">CLA-KB-H42</strain>
    </source>
</reference>
<keyword evidence="2" id="KW-1185">Reference proteome</keyword>
<dbReference type="Proteomes" id="UP001487305">
    <property type="component" value="Unassembled WGS sequence"/>
</dbReference>
<evidence type="ECO:0000313" key="2">
    <source>
        <dbReference type="Proteomes" id="UP001487305"/>
    </source>
</evidence>
<gene>
    <name evidence="1" type="ORF">AAA083_10620</name>
</gene>
<proteinExistence type="predicted"/>
<dbReference type="RefSeq" id="WP_349227667.1">
    <property type="nucleotide sequence ID" value="NZ_JBBNOP010000008.1"/>
</dbReference>
<organism evidence="1 2">
    <name type="scientific">Raoultibacter massiliensis</name>
    <dbReference type="NCBI Taxonomy" id="1852371"/>
    <lineage>
        <taxon>Bacteria</taxon>
        <taxon>Bacillati</taxon>
        <taxon>Actinomycetota</taxon>
        <taxon>Coriobacteriia</taxon>
        <taxon>Eggerthellales</taxon>
        <taxon>Eggerthellaceae</taxon>
        <taxon>Raoultibacter</taxon>
    </lineage>
</organism>
<name>A0ABV1JEC4_9ACTN</name>
<comment type="caution">
    <text evidence="1">The sequence shown here is derived from an EMBL/GenBank/DDBJ whole genome shotgun (WGS) entry which is preliminary data.</text>
</comment>
<accession>A0ABV1JEC4</accession>
<dbReference type="EMBL" id="JBBNOP010000008">
    <property type="protein sequence ID" value="MEQ3363428.1"/>
    <property type="molecule type" value="Genomic_DNA"/>
</dbReference>